<reference evidence="1" key="2">
    <citation type="journal article" date="2015" name="Fish Shellfish Immunol.">
        <title>Early steps in the European eel (Anguilla anguilla)-Vibrio vulnificus interaction in the gills: Role of the RtxA13 toxin.</title>
        <authorList>
            <person name="Callol A."/>
            <person name="Pajuelo D."/>
            <person name="Ebbesson L."/>
            <person name="Teles M."/>
            <person name="MacKenzie S."/>
            <person name="Amaro C."/>
        </authorList>
    </citation>
    <scope>NUCLEOTIDE SEQUENCE</scope>
</reference>
<dbReference type="AlphaFoldDB" id="A0A0E9PV34"/>
<sequence>MVFWIQWSTTCKKHTCALLALMPFARTQLF</sequence>
<evidence type="ECO:0000313" key="1">
    <source>
        <dbReference type="EMBL" id="JAH08476.1"/>
    </source>
</evidence>
<reference evidence="1" key="1">
    <citation type="submission" date="2014-11" db="EMBL/GenBank/DDBJ databases">
        <authorList>
            <person name="Amaro Gonzalez C."/>
        </authorList>
    </citation>
    <scope>NUCLEOTIDE SEQUENCE</scope>
</reference>
<name>A0A0E9PV34_ANGAN</name>
<proteinExistence type="predicted"/>
<dbReference type="EMBL" id="GBXM01100101">
    <property type="protein sequence ID" value="JAH08476.1"/>
    <property type="molecule type" value="Transcribed_RNA"/>
</dbReference>
<accession>A0A0E9PV34</accession>
<protein>
    <submittedName>
        <fullName evidence="1">Uncharacterized protein</fullName>
    </submittedName>
</protein>
<organism evidence="1">
    <name type="scientific">Anguilla anguilla</name>
    <name type="common">European freshwater eel</name>
    <name type="synonym">Muraena anguilla</name>
    <dbReference type="NCBI Taxonomy" id="7936"/>
    <lineage>
        <taxon>Eukaryota</taxon>
        <taxon>Metazoa</taxon>
        <taxon>Chordata</taxon>
        <taxon>Craniata</taxon>
        <taxon>Vertebrata</taxon>
        <taxon>Euteleostomi</taxon>
        <taxon>Actinopterygii</taxon>
        <taxon>Neopterygii</taxon>
        <taxon>Teleostei</taxon>
        <taxon>Anguilliformes</taxon>
        <taxon>Anguillidae</taxon>
        <taxon>Anguilla</taxon>
    </lineage>
</organism>